<organism evidence="1 2">
    <name type="scientific">Trichuris trichiura</name>
    <name type="common">Whipworm</name>
    <name type="synonym">Trichocephalus trichiurus</name>
    <dbReference type="NCBI Taxonomy" id="36087"/>
    <lineage>
        <taxon>Eukaryota</taxon>
        <taxon>Metazoa</taxon>
        <taxon>Ecdysozoa</taxon>
        <taxon>Nematoda</taxon>
        <taxon>Enoplea</taxon>
        <taxon>Dorylaimia</taxon>
        <taxon>Trichinellida</taxon>
        <taxon>Trichuridae</taxon>
        <taxon>Trichuris</taxon>
    </lineage>
</organism>
<reference evidence="1" key="1">
    <citation type="submission" date="2014-01" db="EMBL/GenBank/DDBJ databases">
        <authorList>
            <person name="Aslett M."/>
        </authorList>
    </citation>
    <scope>NUCLEOTIDE SEQUENCE</scope>
</reference>
<protein>
    <submittedName>
        <fullName evidence="1">Uncharacterized protein</fullName>
    </submittedName>
</protein>
<dbReference type="AlphaFoldDB" id="A0A077YXM5"/>
<name>A0A077YXM5_TRITR</name>
<reference evidence="1" key="2">
    <citation type="submission" date="2014-03" db="EMBL/GenBank/DDBJ databases">
        <title>The whipworm genome and dual-species transcriptomics of an intimate host-pathogen interaction.</title>
        <authorList>
            <person name="Foth B.J."/>
            <person name="Tsai I.J."/>
            <person name="Reid A.J."/>
            <person name="Bancroft A.J."/>
            <person name="Nichol S."/>
            <person name="Tracey A."/>
            <person name="Holroyd N."/>
            <person name="Cotton J.A."/>
            <person name="Stanley E.J."/>
            <person name="Zarowiecki M."/>
            <person name="Liu J.Z."/>
            <person name="Huckvale T."/>
            <person name="Cooper P.J."/>
            <person name="Grencis R.K."/>
            <person name="Berriman M."/>
        </authorList>
    </citation>
    <scope>NUCLEOTIDE SEQUENCE [LARGE SCALE GENOMIC DNA]</scope>
</reference>
<sequence length="108" mass="12240">MTTRSRRALLRVVGASWRFRSLNNDAKKNVRIVQMAKQLTDISRCCCGRGCENCVLIQATEDVLNMCADVGTDTCIKLIGENVDDDMARQYLLMCLRMRKNNGASHQR</sequence>
<proteinExistence type="predicted"/>
<keyword evidence="2" id="KW-1185">Reference proteome</keyword>
<evidence type="ECO:0000313" key="2">
    <source>
        <dbReference type="Proteomes" id="UP000030665"/>
    </source>
</evidence>
<evidence type="ECO:0000313" key="1">
    <source>
        <dbReference type="EMBL" id="CDW52847.1"/>
    </source>
</evidence>
<dbReference type="EMBL" id="HG805832">
    <property type="protein sequence ID" value="CDW52847.1"/>
    <property type="molecule type" value="Genomic_DNA"/>
</dbReference>
<dbReference type="Proteomes" id="UP000030665">
    <property type="component" value="Unassembled WGS sequence"/>
</dbReference>
<accession>A0A077YXM5</accession>
<gene>
    <name evidence="1" type="ORF">TTRE_0000110901</name>
</gene>
<dbReference type="OrthoDB" id="10064411at2759"/>